<dbReference type="EMBL" id="LN899821">
    <property type="protein sequence ID" value="CUV19627.1"/>
    <property type="molecule type" value="Genomic_DNA"/>
</dbReference>
<feature type="domain" description="Uncharacterised" evidence="2">
    <location>
        <begin position="30"/>
        <end position="193"/>
    </location>
</feature>
<evidence type="ECO:0000256" key="1">
    <source>
        <dbReference type="SAM" id="MobiDB-lite"/>
    </source>
</evidence>
<name>A0A0S4UBM0_RALSL</name>
<sequence>MNHTPMPIAALTATLGSRLDLVRQYANESSSADFERKWLSVLETCADWYSSMPLRPEQHSEPGGAFRATVETVYYALRLSGGQKFGADQTSERRRKLEPQYLYALFLAACSTWLDEPFRHFQFFRLTDQAEWSPAAHGAFSAWLQGCEYRVQRREAPLPVERMRTALLARSILGSTRLELLESVVQTDLFGAINPESRPAGTESLLHKVLRQAVAVTCDTEDKVRRARFAPDTTPIPPVKTMEDGFAAQAQPAAAAEKRPSQPRAKAAKSEPSAADSVSALFEQAKAAPAPIASASPETPTSAPEKPNTQSSLFDLDTMQAPKEPTVKQEDPFAQILSSASTLMREFFRALMQDVESGKVAVHWAEKGLVLQKRILGSYGIASETLVDNLRKLNLLASSQGAEIVLVERIGSLILARPQQ</sequence>
<dbReference type="Gene3D" id="1.10.3210.40">
    <property type="match status" value="1"/>
</dbReference>
<feature type="region of interest" description="Disordered" evidence="1">
    <location>
        <begin position="248"/>
        <end position="312"/>
    </location>
</feature>
<gene>
    <name evidence="3" type="ORF">PSS4_v1_1070060</name>
</gene>
<evidence type="ECO:0000313" key="3">
    <source>
        <dbReference type="EMBL" id="CUV19627.1"/>
    </source>
</evidence>
<protein>
    <recommendedName>
        <fullName evidence="2">Uncharacterized domain-containing protein</fullName>
    </recommendedName>
</protein>
<feature type="compositionally biased region" description="Low complexity" evidence="1">
    <location>
        <begin position="287"/>
        <end position="305"/>
    </location>
</feature>
<proteinExistence type="predicted"/>
<accession>A0A0S4UBM0</accession>
<organism evidence="3">
    <name type="scientific">Ralstonia solanacearum</name>
    <name type="common">Pseudomonas solanacearum</name>
    <dbReference type="NCBI Taxonomy" id="305"/>
    <lineage>
        <taxon>Bacteria</taxon>
        <taxon>Pseudomonadati</taxon>
        <taxon>Pseudomonadota</taxon>
        <taxon>Betaproteobacteria</taxon>
        <taxon>Burkholderiales</taxon>
        <taxon>Burkholderiaceae</taxon>
        <taxon>Ralstonia</taxon>
        <taxon>Ralstonia solanacearum species complex</taxon>
    </lineage>
</organism>
<dbReference type="AlphaFoldDB" id="A0A0S4UBM0"/>
<dbReference type="Pfam" id="PF07514">
    <property type="entry name" value="TraI_2"/>
    <property type="match status" value="1"/>
</dbReference>
<evidence type="ECO:0000259" key="2">
    <source>
        <dbReference type="Pfam" id="PF07514"/>
    </source>
</evidence>
<dbReference type="InterPro" id="IPR011119">
    <property type="entry name" value="Unchr_helicase_relaxase_TraI"/>
</dbReference>
<reference evidence="3" key="1">
    <citation type="submission" date="2015-10" db="EMBL/GenBank/DDBJ databases">
        <authorList>
            <person name="Gilbert D.G."/>
        </authorList>
    </citation>
    <scope>NUCLEOTIDE SEQUENCE</scope>
    <source>
        <strain evidence="3">Phyl III-seqv23</strain>
    </source>
</reference>